<comment type="caution">
    <text evidence="2">The sequence shown here is derived from an EMBL/GenBank/DDBJ whole genome shotgun (WGS) entry which is preliminary data.</text>
</comment>
<protein>
    <recommendedName>
        <fullName evidence="4">C2H2-type domain-containing protein</fullName>
    </recommendedName>
</protein>
<reference evidence="2" key="1">
    <citation type="submission" date="2021-02" db="EMBL/GenBank/DDBJ databases">
        <title>Genome sequence Cadophora malorum strain M34.</title>
        <authorList>
            <person name="Stefanovic E."/>
            <person name="Vu D."/>
            <person name="Scully C."/>
            <person name="Dijksterhuis J."/>
            <person name="Roader J."/>
            <person name="Houbraken J."/>
        </authorList>
    </citation>
    <scope>NUCLEOTIDE SEQUENCE</scope>
    <source>
        <strain evidence="2">M34</strain>
    </source>
</reference>
<dbReference type="Proteomes" id="UP000664132">
    <property type="component" value="Unassembled WGS sequence"/>
</dbReference>
<keyword evidence="1" id="KW-0175">Coiled coil</keyword>
<feature type="coiled-coil region" evidence="1">
    <location>
        <begin position="113"/>
        <end position="140"/>
    </location>
</feature>
<evidence type="ECO:0000256" key="1">
    <source>
        <dbReference type="SAM" id="Coils"/>
    </source>
</evidence>
<dbReference type="AlphaFoldDB" id="A0A8H8BTD1"/>
<evidence type="ECO:0000313" key="3">
    <source>
        <dbReference type="Proteomes" id="UP000664132"/>
    </source>
</evidence>
<dbReference type="EMBL" id="JAFJYH010000040">
    <property type="protein sequence ID" value="KAG4423039.1"/>
    <property type="molecule type" value="Genomic_DNA"/>
</dbReference>
<sequence>MDKHTRPYVCLNPGCIDVNFGNKAGLHCHERERHGSTKLPCPISVCRRHVKGFSRKRNLDLHIKTCHGFSTEQVVSQETRIEDVFSESLAEEYGLGMRGDIESITGGTSNIDSISLQTKLQELEKEKKELELCQARVDGDILALKRALQIVSGVSG</sequence>
<dbReference type="Gene3D" id="3.30.160.60">
    <property type="entry name" value="Classic Zinc Finger"/>
    <property type="match status" value="1"/>
</dbReference>
<dbReference type="OrthoDB" id="5305647at2759"/>
<proteinExistence type="predicted"/>
<accession>A0A8H8BTD1</accession>
<evidence type="ECO:0008006" key="4">
    <source>
        <dbReference type="Google" id="ProtNLM"/>
    </source>
</evidence>
<organism evidence="2 3">
    <name type="scientific">Cadophora malorum</name>
    <dbReference type="NCBI Taxonomy" id="108018"/>
    <lineage>
        <taxon>Eukaryota</taxon>
        <taxon>Fungi</taxon>
        <taxon>Dikarya</taxon>
        <taxon>Ascomycota</taxon>
        <taxon>Pezizomycotina</taxon>
        <taxon>Leotiomycetes</taxon>
        <taxon>Helotiales</taxon>
        <taxon>Ploettnerulaceae</taxon>
        <taxon>Cadophora</taxon>
    </lineage>
</organism>
<keyword evidence="3" id="KW-1185">Reference proteome</keyword>
<evidence type="ECO:0000313" key="2">
    <source>
        <dbReference type="EMBL" id="KAG4423039.1"/>
    </source>
</evidence>
<gene>
    <name evidence="2" type="ORF">IFR04_003815</name>
</gene>
<name>A0A8H8BTD1_9HELO</name>